<accession>A0ABV6H5G6</accession>
<dbReference type="Pfam" id="PF13556">
    <property type="entry name" value="HTH_30"/>
    <property type="match status" value="1"/>
</dbReference>
<name>A0ABV6H5G6_9ACTN</name>
<organism evidence="2 3">
    <name type="scientific">Gordonia phosphorivorans</name>
    <dbReference type="NCBI Taxonomy" id="1056982"/>
    <lineage>
        <taxon>Bacteria</taxon>
        <taxon>Bacillati</taxon>
        <taxon>Actinomycetota</taxon>
        <taxon>Actinomycetes</taxon>
        <taxon>Mycobacteriales</taxon>
        <taxon>Gordoniaceae</taxon>
        <taxon>Gordonia</taxon>
    </lineage>
</organism>
<dbReference type="EMBL" id="JBHLWV010000012">
    <property type="protein sequence ID" value="MFC0314109.1"/>
    <property type="molecule type" value="Genomic_DNA"/>
</dbReference>
<dbReference type="RefSeq" id="WP_382361532.1">
    <property type="nucleotide sequence ID" value="NZ_JBHLWV010000012.1"/>
</dbReference>
<reference evidence="2 3" key="1">
    <citation type="submission" date="2024-09" db="EMBL/GenBank/DDBJ databases">
        <authorList>
            <person name="Sun Q."/>
            <person name="Mori K."/>
        </authorList>
    </citation>
    <scope>NUCLEOTIDE SEQUENCE [LARGE SCALE GENOMIC DNA]</scope>
    <source>
        <strain evidence="2 3">CCM 7957</strain>
    </source>
</reference>
<evidence type="ECO:0000313" key="2">
    <source>
        <dbReference type="EMBL" id="MFC0314109.1"/>
    </source>
</evidence>
<protein>
    <submittedName>
        <fullName evidence="2">Helix-turn-helix domain-containing protein</fullName>
    </submittedName>
</protein>
<keyword evidence="3" id="KW-1185">Reference proteome</keyword>
<evidence type="ECO:0000259" key="1">
    <source>
        <dbReference type="Pfam" id="PF13556"/>
    </source>
</evidence>
<comment type="caution">
    <text evidence="2">The sequence shown here is derived from an EMBL/GenBank/DDBJ whole genome shotgun (WGS) entry which is preliminary data.</text>
</comment>
<dbReference type="InterPro" id="IPR042070">
    <property type="entry name" value="PucR_C-HTH_sf"/>
</dbReference>
<feature type="domain" description="PucR C-terminal helix-turn-helix" evidence="1">
    <location>
        <begin position="1"/>
        <end position="34"/>
    </location>
</feature>
<evidence type="ECO:0000313" key="3">
    <source>
        <dbReference type="Proteomes" id="UP001589783"/>
    </source>
</evidence>
<dbReference type="Proteomes" id="UP001589783">
    <property type="component" value="Unassembled WGS sequence"/>
</dbReference>
<dbReference type="InterPro" id="IPR025736">
    <property type="entry name" value="PucR_C-HTH_dom"/>
</dbReference>
<proteinExistence type="predicted"/>
<dbReference type="Gene3D" id="1.10.10.2840">
    <property type="entry name" value="PucR C-terminal helix-turn-helix domain"/>
    <property type="match status" value="1"/>
</dbReference>
<gene>
    <name evidence="2" type="ORF">ACFFJD_04480</name>
</gene>
<sequence length="46" mass="5311">MHHNSVRYRVAKIQDLLGVEFTADNQLAPRLALHLTDRLSPWALSR</sequence>